<protein>
    <submittedName>
        <fullName evidence="5">Adenosine monophosphate-protein transferase SoFic</fullName>
        <ecNumber evidence="5">2.7.7.-</ecNumber>
    </submittedName>
</protein>
<feature type="binding site" evidence="3">
    <location>
        <begin position="215"/>
        <end position="222"/>
    </location>
    <ligand>
        <name>ATP</name>
        <dbReference type="ChEBI" id="CHEBI:30616"/>
    </ligand>
</feature>
<dbReference type="EMBL" id="CP019633">
    <property type="protein sequence ID" value="AQQ10496.1"/>
    <property type="molecule type" value="Genomic_DNA"/>
</dbReference>
<dbReference type="OrthoDB" id="9813719at2"/>
<evidence type="ECO:0000313" key="5">
    <source>
        <dbReference type="EMBL" id="AQQ10496.1"/>
    </source>
</evidence>
<dbReference type="Gene3D" id="1.10.3290.10">
    <property type="entry name" value="Fido-like domain"/>
    <property type="match status" value="1"/>
</dbReference>
<feature type="domain" description="Fido" evidence="4">
    <location>
        <begin position="125"/>
        <end position="275"/>
    </location>
</feature>
<accession>A0A1Q2HT26</accession>
<dbReference type="Pfam" id="PF02661">
    <property type="entry name" value="Fic"/>
    <property type="match status" value="1"/>
</dbReference>
<feature type="binding site" evidence="1">
    <location>
        <position position="253"/>
    </location>
    <ligand>
        <name>ATP</name>
        <dbReference type="ChEBI" id="CHEBI:30616"/>
    </ligand>
</feature>
<evidence type="ECO:0000256" key="2">
    <source>
        <dbReference type="PIRSR" id="PIRSR640198-1"/>
    </source>
</evidence>
<dbReference type="InterPro" id="IPR026287">
    <property type="entry name" value="SoFic-like"/>
</dbReference>
<dbReference type="SUPFAM" id="SSF140931">
    <property type="entry name" value="Fic-like"/>
    <property type="match status" value="1"/>
</dbReference>
<organism evidence="5 6">
    <name type="scientific">Sedimentisphaera cyanobacteriorum</name>
    <dbReference type="NCBI Taxonomy" id="1940790"/>
    <lineage>
        <taxon>Bacteria</taxon>
        <taxon>Pseudomonadati</taxon>
        <taxon>Planctomycetota</taxon>
        <taxon>Phycisphaerae</taxon>
        <taxon>Sedimentisphaerales</taxon>
        <taxon>Sedimentisphaeraceae</taxon>
        <taxon>Sedimentisphaera</taxon>
    </lineage>
</organism>
<dbReference type="InterPro" id="IPR036597">
    <property type="entry name" value="Fido-like_dom_sf"/>
</dbReference>
<dbReference type="PIRSF" id="PIRSF038925">
    <property type="entry name" value="AMP-prot_trans"/>
    <property type="match status" value="1"/>
</dbReference>
<evidence type="ECO:0000256" key="3">
    <source>
        <dbReference type="PIRSR" id="PIRSR640198-2"/>
    </source>
</evidence>
<dbReference type="PANTHER" id="PTHR13504">
    <property type="entry name" value="FIDO DOMAIN-CONTAINING PROTEIN DDB_G0283145"/>
    <property type="match status" value="1"/>
</dbReference>
<evidence type="ECO:0000259" key="4">
    <source>
        <dbReference type="PROSITE" id="PS51459"/>
    </source>
</evidence>
<keyword evidence="5" id="KW-0548">Nucleotidyltransferase</keyword>
<dbReference type="AlphaFoldDB" id="A0A1Q2HT26"/>
<dbReference type="EC" id="2.7.7.-" evidence="5"/>
<reference evidence="6" key="1">
    <citation type="submission" date="2017-02" db="EMBL/GenBank/DDBJ databases">
        <title>Comparative genomics and description of representatives of a novel lineage of planctomycetes thriving in anoxic sediments.</title>
        <authorList>
            <person name="Spring S."/>
            <person name="Bunk B."/>
            <person name="Sproer C."/>
            <person name="Klenk H.-P."/>
        </authorList>
    </citation>
    <scope>NUCLEOTIDE SEQUENCE [LARGE SCALE GENOMIC DNA]</scope>
    <source>
        <strain evidence="6">L21-RPul-D3</strain>
    </source>
</reference>
<keyword evidence="5" id="KW-0808">Transferase</keyword>
<sequence>MELKKYKAGCYVNQGSHKSFSPQQINHSWIWSDAKINILLEKANKCLGELNAFSRFIPDIDLYIGMHIFKEAQSSSKIEGTKTEIDEVLMDKSFIAPEKREDWQEVQNYVKAMNHGIEKLGRMPLSSRLLREMHSILLDSVRGKHKSPGEYRKSQNWIGGSSIDEAIYVPPCHSEIGNLMNDMEKFIHNDKALVPHLIKIAIIHYQFETIHPFLDGNGRIGRLLITFYLVGVGLLDKPTLYISDYFERNRQAYYDSLSRVRQDNNISQWIEFFLEAMVKTSEKGVETFGKIQELKNKYEKEIVKFGRRSENAHKLLNRLYSNPVITIQETSEFLSLSVKASSDLIKTMVENNLLIELTGYKRNRIFVLHEYLMCF</sequence>
<keyword evidence="1" id="KW-0067">ATP-binding</keyword>
<dbReference type="PROSITE" id="PS51459">
    <property type="entry name" value="FIDO"/>
    <property type="match status" value="1"/>
</dbReference>
<feature type="active site" evidence="2">
    <location>
        <position position="211"/>
    </location>
</feature>
<dbReference type="InterPro" id="IPR025758">
    <property type="entry name" value="Fic/DOC_N"/>
</dbReference>
<evidence type="ECO:0000313" key="6">
    <source>
        <dbReference type="Proteomes" id="UP000188273"/>
    </source>
</evidence>
<name>A0A1Q2HT26_9BACT</name>
<dbReference type="KEGG" id="pbu:L21SP3_02332"/>
<dbReference type="PANTHER" id="PTHR13504:SF38">
    <property type="entry name" value="FIDO DOMAIN-CONTAINING PROTEIN"/>
    <property type="match status" value="1"/>
</dbReference>
<gene>
    <name evidence="5" type="ORF">L21SP3_02332</name>
</gene>
<dbReference type="GO" id="GO:0005524">
    <property type="term" value="F:ATP binding"/>
    <property type="evidence" value="ECO:0007669"/>
    <property type="project" value="UniProtKB-KW"/>
</dbReference>
<feature type="binding site" evidence="1">
    <location>
        <position position="211"/>
    </location>
    <ligand>
        <name>ATP</name>
        <dbReference type="ChEBI" id="CHEBI:30616"/>
    </ligand>
</feature>
<dbReference type="Pfam" id="PF13784">
    <property type="entry name" value="Fic_N"/>
    <property type="match status" value="1"/>
</dbReference>
<feature type="binding site" evidence="3">
    <location>
        <begin position="253"/>
        <end position="254"/>
    </location>
    <ligand>
        <name>ATP</name>
        <dbReference type="ChEBI" id="CHEBI:30616"/>
    </ligand>
</feature>
<dbReference type="InterPro" id="IPR003812">
    <property type="entry name" value="Fido"/>
</dbReference>
<proteinExistence type="predicted"/>
<feature type="binding site" evidence="1">
    <location>
        <begin position="216"/>
        <end position="222"/>
    </location>
    <ligand>
        <name>ATP</name>
        <dbReference type="ChEBI" id="CHEBI:30616"/>
    </ligand>
</feature>
<keyword evidence="1" id="KW-0547">Nucleotide-binding</keyword>
<keyword evidence="6" id="KW-1185">Reference proteome</keyword>
<dbReference type="Proteomes" id="UP000188273">
    <property type="component" value="Chromosome"/>
</dbReference>
<feature type="binding site" evidence="1">
    <location>
        <position position="79"/>
    </location>
    <ligand>
        <name>ATP</name>
        <dbReference type="ChEBI" id="CHEBI:30616"/>
    </ligand>
</feature>
<dbReference type="InterPro" id="IPR040198">
    <property type="entry name" value="Fido_containing"/>
</dbReference>
<dbReference type="GO" id="GO:0016779">
    <property type="term" value="F:nucleotidyltransferase activity"/>
    <property type="evidence" value="ECO:0007669"/>
    <property type="project" value="UniProtKB-KW"/>
</dbReference>
<evidence type="ECO:0000256" key="1">
    <source>
        <dbReference type="PIRSR" id="PIRSR038925-1"/>
    </source>
</evidence>